<name>A0A482VVS6_ASBVE</name>
<dbReference type="Gene3D" id="2.20.25.240">
    <property type="match status" value="1"/>
</dbReference>
<evidence type="ECO:0000256" key="2">
    <source>
        <dbReference type="ARBA" id="ARBA00022771"/>
    </source>
</evidence>
<keyword evidence="4" id="KW-0732">Signal</keyword>
<feature type="domain" description="FLYWCH-type" evidence="5">
    <location>
        <begin position="85"/>
        <end position="143"/>
    </location>
</feature>
<accession>A0A482VVS6</accession>
<evidence type="ECO:0000313" key="7">
    <source>
        <dbReference type="Proteomes" id="UP000292052"/>
    </source>
</evidence>
<keyword evidence="3" id="KW-0862">Zinc</keyword>
<dbReference type="EMBL" id="QDEB01062918">
    <property type="protein sequence ID" value="RZC36357.1"/>
    <property type="molecule type" value="Genomic_DNA"/>
</dbReference>
<organism evidence="6 7">
    <name type="scientific">Asbolus verrucosus</name>
    <name type="common">Desert ironclad beetle</name>
    <dbReference type="NCBI Taxonomy" id="1661398"/>
    <lineage>
        <taxon>Eukaryota</taxon>
        <taxon>Metazoa</taxon>
        <taxon>Ecdysozoa</taxon>
        <taxon>Arthropoda</taxon>
        <taxon>Hexapoda</taxon>
        <taxon>Insecta</taxon>
        <taxon>Pterygota</taxon>
        <taxon>Neoptera</taxon>
        <taxon>Endopterygota</taxon>
        <taxon>Coleoptera</taxon>
        <taxon>Polyphaga</taxon>
        <taxon>Cucujiformia</taxon>
        <taxon>Tenebrionidae</taxon>
        <taxon>Pimeliinae</taxon>
        <taxon>Asbolus</taxon>
    </lineage>
</organism>
<dbReference type="GO" id="GO:0008270">
    <property type="term" value="F:zinc ion binding"/>
    <property type="evidence" value="ECO:0007669"/>
    <property type="project" value="UniProtKB-KW"/>
</dbReference>
<evidence type="ECO:0000256" key="1">
    <source>
        <dbReference type="ARBA" id="ARBA00022723"/>
    </source>
</evidence>
<evidence type="ECO:0000313" key="6">
    <source>
        <dbReference type="EMBL" id="RZC36357.1"/>
    </source>
</evidence>
<keyword evidence="1" id="KW-0479">Metal-binding</keyword>
<gene>
    <name evidence="6" type="ORF">BDFB_008478</name>
</gene>
<feature type="signal peptide" evidence="4">
    <location>
        <begin position="1"/>
        <end position="23"/>
    </location>
</feature>
<dbReference type="InterPro" id="IPR007588">
    <property type="entry name" value="Znf_FLYWCH"/>
</dbReference>
<reference evidence="6 7" key="1">
    <citation type="submission" date="2017-03" db="EMBL/GenBank/DDBJ databases">
        <title>Genome of the blue death feigning beetle - Asbolus verrucosus.</title>
        <authorList>
            <person name="Rider S.D."/>
        </authorList>
    </citation>
    <scope>NUCLEOTIDE SEQUENCE [LARGE SCALE GENOMIC DNA]</scope>
    <source>
        <strain evidence="6">Butters</strain>
        <tissue evidence="6">Head and leg muscle</tissue>
    </source>
</reference>
<sequence length="179" mass="19501">MKLFPSGSKFLNTLLAWSVLVSGLTNLLSTLNNTETSRFSGAERGGGAYLSPVDERFPNEGSASGGADLPLAADFRVMEDQVEVIKSNKGGMKVIHKGYMYTVHKKRQCGGIRWRCAQRSLHCKGSISTGTDGPPKINMPHNHLPDLHSVALARGRQSEDFGPFGQLLDIKFEEDPELG</sequence>
<evidence type="ECO:0000256" key="3">
    <source>
        <dbReference type="ARBA" id="ARBA00022833"/>
    </source>
</evidence>
<dbReference type="Pfam" id="PF04500">
    <property type="entry name" value="FLYWCH"/>
    <property type="match status" value="1"/>
</dbReference>
<protein>
    <submittedName>
        <fullName evidence="6">FLYWCH domain containing protein</fullName>
    </submittedName>
</protein>
<dbReference type="Proteomes" id="UP000292052">
    <property type="component" value="Unassembled WGS sequence"/>
</dbReference>
<proteinExistence type="predicted"/>
<keyword evidence="2" id="KW-0863">Zinc-finger</keyword>
<keyword evidence="7" id="KW-1185">Reference proteome</keyword>
<comment type="caution">
    <text evidence="6">The sequence shown here is derived from an EMBL/GenBank/DDBJ whole genome shotgun (WGS) entry which is preliminary data.</text>
</comment>
<feature type="chain" id="PRO_5019716820" evidence="4">
    <location>
        <begin position="24"/>
        <end position="179"/>
    </location>
</feature>
<dbReference type="OrthoDB" id="3066195at2759"/>
<evidence type="ECO:0000256" key="4">
    <source>
        <dbReference type="SAM" id="SignalP"/>
    </source>
</evidence>
<dbReference type="AlphaFoldDB" id="A0A482VVS6"/>
<evidence type="ECO:0000259" key="5">
    <source>
        <dbReference type="Pfam" id="PF04500"/>
    </source>
</evidence>